<dbReference type="AlphaFoldDB" id="A0A0B1ZP49"/>
<name>A0A0B1ZP49_9SPHN</name>
<dbReference type="GO" id="GO:0005829">
    <property type="term" value="C:cytosol"/>
    <property type="evidence" value="ECO:0007669"/>
    <property type="project" value="TreeGrafter"/>
</dbReference>
<dbReference type="InterPro" id="IPR052019">
    <property type="entry name" value="F420H2_bilvrd_red/Heme_oxyg"/>
</dbReference>
<evidence type="ECO:0000313" key="3">
    <source>
        <dbReference type="EMBL" id="KHK90952.1"/>
    </source>
</evidence>
<dbReference type="PANTHER" id="PTHR35176">
    <property type="entry name" value="HEME OXYGENASE HI_0854-RELATED"/>
    <property type="match status" value="1"/>
</dbReference>
<evidence type="ECO:0000256" key="1">
    <source>
        <dbReference type="ARBA" id="ARBA00023002"/>
    </source>
</evidence>
<dbReference type="GO" id="GO:0070967">
    <property type="term" value="F:coenzyme F420 binding"/>
    <property type="evidence" value="ECO:0007669"/>
    <property type="project" value="TreeGrafter"/>
</dbReference>
<gene>
    <name evidence="3" type="ORF">LK12_08380</name>
</gene>
<dbReference type="OrthoDB" id="3693562at2"/>
<dbReference type="RefSeq" id="WP_039282028.1">
    <property type="nucleotide sequence ID" value="NZ_JTDI01000003.1"/>
</dbReference>
<sequence length="155" mass="17356">MTKQRDAIRMSDDEIAAFLEEQQNLQVATIGKDGAPHLTTVWFVVHDGHILFETYGKSQKIVNLKRDPRLAVLAEDGKTYDTLRGVSINGTAEIIVDQPRRTDLMEILLGHHFPNVTASELRLMSQRMAEKRVVVSVTPVKVVSWDHTKLAGKGP</sequence>
<evidence type="ECO:0000259" key="2">
    <source>
        <dbReference type="Pfam" id="PF01243"/>
    </source>
</evidence>
<organism evidence="3 4">
    <name type="scientific">Novosphingobium malaysiense</name>
    <dbReference type="NCBI Taxonomy" id="1348853"/>
    <lineage>
        <taxon>Bacteria</taxon>
        <taxon>Pseudomonadati</taxon>
        <taxon>Pseudomonadota</taxon>
        <taxon>Alphaproteobacteria</taxon>
        <taxon>Sphingomonadales</taxon>
        <taxon>Sphingomonadaceae</taxon>
        <taxon>Novosphingobium</taxon>
    </lineage>
</organism>
<dbReference type="Gene3D" id="2.30.110.10">
    <property type="entry name" value="Electron Transport, Fmn-binding Protein, Chain A"/>
    <property type="match status" value="1"/>
</dbReference>
<keyword evidence="1" id="KW-0560">Oxidoreductase</keyword>
<dbReference type="InterPro" id="IPR011576">
    <property type="entry name" value="Pyridox_Oxase_N"/>
</dbReference>
<feature type="domain" description="Pyridoxamine 5'-phosphate oxidase N-terminal" evidence="2">
    <location>
        <begin position="12"/>
        <end position="145"/>
    </location>
</feature>
<dbReference type="InterPro" id="IPR012349">
    <property type="entry name" value="Split_barrel_FMN-bd"/>
</dbReference>
<evidence type="ECO:0000313" key="4">
    <source>
        <dbReference type="Proteomes" id="UP000031057"/>
    </source>
</evidence>
<dbReference type="NCBIfam" id="TIGR03618">
    <property type="entry name" value="Rv1155_F420"/>
    <property type="match status" value="1"/>
</dbReference>
<dbReference type="GO" id="GO:0016627">
    <property type="term" value="F:oxidoreductase activity, acting on the CH-CH group of donors"/>
    <property type="evidence" value="ECO:0007669"/>
    <property type="project" value="TreeGrafter"/>
</dbReference>
<comment type="caution">
    <text evidence="3">The sequence shown here is derived from an EMBL/GenBank/DDBJ whole genome shotgun (WGS) entry which is preliminary data.</text>
</comment>
<dbReference type="STRING" id="1348853.LK12_08380"/>
<dbReference type="EMBL" id="JTDI01000003">
    <property type="protein sequence ID" value="KHK90952.1"/>
    <property type="molecule type" value="Genomic_DNA"/>
</dbReference>
<dbReference type="InterPro" id="IPR019920">
    <property type="entry name" value="F420-binding_dom_put"/>
</dbReference>
<dbReference type="SUPFAM" id="SSF50475">
    <property type="entry name" value="FMN-binding split barrel"/>
    <property type="match status" value="1"/>
</dbReference>
<accession>A0A0B1ZP49</accession>
<keyword evidence="4" id="KW-1185">Reference proteome</keyword>
<protein>
    <recommendedName>
        <fullName evidence="2">Pyridoxamine 5'-phosphate oxidase N-terminal domain-containing protein</fullName>
    </recommendedName>
</protein>
<proteinExistence type="predicted"/>
<dbReference type="PANTHER" id="PTHR35176:SF6">
    <property type="entry name" value="HEME OXYGENASE HI_0854-RELATED"/>
    <property type="match status" value="1"/>
</dbReference>
<dbReference type="Proteomes" id="UP000031057">
    <property type="component" value="Unassembled WGS sequence"/>
</dbReference>
<dbReference type="Pfam" id="PF01243">
    <property type="entry name" value="PNPOx_N"/>
    <property type="match status" value="1"/>
</dbReference>
<reference evidence="3 4" key="1">
    <citation type="submission" date="2014-10" db="EMBL/GenBank/DDBJ databases">
        <title>Genome sequence of Novosphingobium malaysiense MUSC 273(T).</title>
        <authorList>
            <person name="Lee L.-H."/>
        </authorList>
    </citation>
    <scope>NUCLEOTIDE SEQUENCE [LARGE SCALE GENOMIC DNA]</scope>
    <source>
        <strain evidence="3 4">MUSC 273</strain>
    </source>
</reference>